<organism evidence="1 2">
    <name type="scientific">Protopolystoma xenopodis</name>
    <dbReference type="NCBI Taxonomy" id="117903"/>
    <lineage>
        <taxon>Eukaryota</taxon>
        <taxon>Metazoa</taxon>
        <taxon>Spiralia</taxon>
        <taxon>Lophotrochozoa</taxon>
        <taxon>Platyhelminthes</taxon>
        <taxon>Monogenea</taxon>
        <taxon>Polyopisthocotylea</taxon>
        <taxon>Polystomatidea</taxon>
        <taxon>Polystomatidae</taxon>
        <taxon>Protopolystoma</taxon>
    </lineage>
</organism>
<comment type="caution">
    <text evidence="1">The sequence shown here is derived from an EMBL/GenBank/DDBJ whole genome shotgun (WGS) entry which is preliminary data.</text>
</comment>
<dbReference type="Proteomes" id="UP000784294">
    <property type="component" value="Unassembled WGS sequence"/>
</dbReference>
<dbReference type="EMBL" id="CAAALY010251205">
    <property type="protein sequence ID" value="VEL36017.1"/>
    <property type="molecule type" value="Genomic_DNA"/>
</dbReference>
<evidence type="ECO:0000313" key="1">
    <source>
        <dbReference type="EMBL" id="VEL36017.1"/>
    </source>
</evidence>
<name>A0A3S5B4D6_9PLAT</name>
<proteinExistence type="predicted"/>
<sequence>MEFPSTDEIQGGIDARDVCEDDTVLWTEKWMEIKSLPYGIMASCYLATFVSIRSITSAWVLDAFKCKLGGFSNYESSGGDPRAASNWGGSTDRHPISRFGRLWSREKQNLDTERASF</sequence>
<keyword evidence="2" id="KW-1185">Reference proteome</keyword>
<gene>
    <name evidence="1" type="ORF">PXEA_LOCUS29457</name>
</gene>
<reference evidence="1" key="1">
    <citation type="submission" date="2018-11" db="EMBL/GenBank/DDBJ databases">
        <authorList>
            <consortium name="Pathogen Informatics"/>
        </authorList>
    </citation>
    <scope>NUCLEOTIDE SEQUENCE</scope>
</reference>
<protein>
    <submittedName>
        <fullName evidence="1">Uncharacterized protein</fullName>
    </submittedName>
</protein>
<evidence type="ECO:0000313" key="2">
    <source>
        <dbReference type="Proteomes" id="UP000784294"/>
    </source>
</evidence>
<accession>A0A3S5B4D6</accession>
<dbReference type="AlphaFoldDB" id="A0A3S5B4D6"/>